<dbReference type="CDD" id="cd01300">
    <property type="entry name" value="YtcJ_like"/>
    <property type="match status" value="1"/>
</dbReference>
<dbReference type="SUPFAM" id="SSF51338">
    <property type="entry name" value="Composite domain of metallo-dependent hydrolases"/>
    <property type="match status" value="1"/>
</dbReference>
<reference evidence="2 3" key="1">
    <citation type="journal article" date="2006" name="PLoS Genet.">
        <title>Secrets of soil survival revealed by the genome sequence of Arthrobacter aurescens TC1.</title>
        <authorList>
            <person name="Mongodin E.F."/>
            <person name="Shapir N."/>
            <person name="Daugherty S.C."/>
            <person name="DeBoy R.T."/>
            <person name="Emerson J.B."/>
            <person name="Shvartzbeyn A."/>
            <person name="Radune D."/>
            <person name="Vamathevan J."/>
            <person name="Riggs F."/>
            <person name="Grinberg V."/>
            <person name="Khouri H."/>
            <person name="Wackett L.P."/>
            <person name="Nelson K.E."/>
            <person name="Sadowsky M.J."/>
        </authorList>
    </citation>
    <scope>NUCLEOTIDE SEQUENCE [LARGE SCALE GENOMIC DNA]</scope>
    <source>
        <strain evidence="2 3">TC1</strain>
    </source>
</reference>
<name>A1R6C5_PAEAT</name>
<proteinExistence type="predicted"/>
<dbReference type="eggNOG" id="COG1574">
    <property type="taxonomic scope" value="Bacteria"/>
</dbReference>
<dbReference type="AlphaFoldDB" id="A1R6C5"/>
<feature type="domain" description="Amidohydrolase 3" evidence="1">
    <location>
        <begin position="73"/>
        <end position="555"/>
    </location>
</feature>
<dbReference type="KEGG" id="aau:AAur_2042"/>
<dbReference type="PANTHER" id="PTHR22642">
    <property type="entry name" value="IMIDAZOLONEPROPIONASE"/>
    <property type="match status" value="1"/>
</dbReference>
<evidence type="ECO:0000259" key="1">
    <source>
        <dbReference type="Pfam" id="PF07969"/>
    </source>
</evidence>
<evidence type="ECO:0000313" key="2">
    <source>
        <dbReference type="EMBL" id="ABM07724.1"/>
    </source>
</evidence>
<dbReference type="GO" id="GO:0016810">
    <property type="term" value="F:hydrolase activity, acting on carbon-nitrogen (but not peptide) bonds"/>
    <property type="evidence" value="ECO:0007669"/>
    <property type="project" value="InterPro"/>
</dbReference>
<evidence type="ECO:0000313" key="3">
    <source>
        <dbReference type="Proteomes" id="UP000000637"/>
    </source>
</evidence>
<dbReference type="InterPro" id="IPR013108">
    <property type="entry name" value="Amidohydro_3"/>
</dbReference>
<dbReference type="Proteomes" id="UP000000637">
    <property type="component" value="Chromosome"/>
</dbReference>
<gene>
    <name evidence="2" type="ordered locus">AAur_2042</name>
</gene>
<dbReference type="Gene3D" id="2.30.40.10">
    <property type="entry name" value="Urease, subunit C, domain 1"/>
    <property type="match status" value="1"/>
</dbReference>
<accession>A1R6C5</accession>
<dbReference type="EMBL" id="CP000474">
    <property type="protein sequence ID" value="ABM07724.1"/>
    <property type="molecule type" value="Genomic_DNA"/>
</dbReference>
<dbReference type="Gene3D" id="3.10.310.70">
    <property type="match status" value="1"/>
</dbReference>
<sequence length="564" mass="60887">MPADCAPPALTSSPGLEALKPMTPDLIVLADTIHTLDNRHAEPIQAVAVSGGLIAAVGSRQDAQAWRQAGTRMVDLGSATLTPGLVDCHIHPVFGLDLTIGVDLSGASTLNEVRSLLLTEASHDDGWLRGWGLNPNAFGTVPLHRSVLDDVSNGKPAMIRLFDGHSALVNSRALEVAGVHGRYQFDQASEVVCDADGRPTGFLVEAAAMELIQSHIPRETFEERKSRLAALLRDFARAGLTGGHVMDHSEESSALFQALEADGELPLRLRTAPWCMPGSDENDWKSLARTLGKGGRRWSIEAIKLFVDGTVDNGTAWLYEPDLYGQSTAPFWPRPEEYSAAVRYFASRGIPTATHAIGDAGVEHVLDALESLATVVPADVLRRTVHRIEHIETVPDELVARFKGTGVVASMQPTHCTHYSLADHSDNWSMRLGNERADRAWRCRDLREAGVTLGIGSDWPIAPYEPLPIMADAQLRRRSGVPEQEPIAPSQALTALQALEGYTSHAAKAAGLWEVSGSITVGKRADFTAFELDPLTTAPDEFAASNVLGTIVDGELQFLLERLA</sequence>
<dbReference type="InterPro" id="IPR032466">
    <property type="entry name" value="Metal_Hydrolase"/>
</dbReference>
<dbReference type="PANTHER" id="PTHR22642:SF2">
    <property type="entry name" value="PROTEIN LONG AFTER FAR-RED 3"/>
    <property type="match status" value="1"/>
</dbReference>
<dbReference type="Pfam" id="PF07969">
    <property type="entry name" value="Amidohydro_3"/>
    <property type="match status" value="1"/>
</dbReference>
<protein>
    <submittedName>
        <fullName evidence="2">Amidohydrolase family protein</fullName>
    </submittedName>
</protein>
<dbReference type="InterPro" id="IPR011059">
    <property type="entry name" value="Metal-dep_hydrolase_composite"/>
</dbReference>
<dbReference type="InterPro" id="IPR033932">
    <property type="entry name" value="YtcJ-like"/>
</dbReference>
<keyword evidence="3" id="KW-1185">Reference proteome</keyword>
<dbReference type="HOGENOM" id="CLU_009942_6_1_11"/>
<dbReference type="Gene3D" id="3.20.20.140">
    <property type="entry name" value="Metal-dependent hydrolases"/>
    <property type="match status" value="1"/>
</dbReference>
<organism evidence="2 3">
    <name type="scientific">Paenarthrobacter aurescens (strain TC1)</name>
    <dbReference type="NCBI Taxonomy" id="290340"/>
    <lineage>
        <taxon>Bacteria</taxon>
        <taxon>Bacillati</taxon>
        <taxon>Actinomycetota</taxon>
        <taxon>Actinomycetes</taxon>
        <taxon>Micrococcales</taxon>
        <taxon>Micrococcaceae</taxon>
        <taxon>Paenarthrobacter</taxon>
    </lineage>
</organism>
<dbReference type="SUPFAM" id="SSF51556">
    <property type="entry name" value="Metallo-dependent hydrolases"/>
    <property type="match status" value="1"/>
</dbReference>